<feature type="transmembrane region" description="Helical" evidence="5">
    <location>
        <begin position="311"/>
        <end position="329"/>
    </location>
</feature>
<dbReference type="GO" id="GO:0008273">
    <property type="term" value="F:calcium, potassium:sodium antiporter activity"/>
    <property type="evidence" value="ECO:0007669"/>
    <property type="project" value="TreeGrafter"/>
</dbReference>
<dbReference type="GO" id="GO:0006874">
    <property type="term" value="P:intracellular calcium ion homeostasis"/>
    <property type="evidence" value="ECO:0007669"/>
    <property type="project" value="TreeGrafter"/>
</dbReference>
<name>A0AAW7X1V9_9GAMM</name>
<reference evidence="7" key="1">
    <citation type="submission" date="2023-07" db="EMBL/GenBank/DDBJ databases">
        <title>Genome content predicts the carbon catabolic preferences of heterotrophic bacteria.</title>
        <authorList>
            <person name="Gralka M."/>
        </authorList>
    </citation>
    <scope>NUCLEOTIDE SEQUENCE</scope>
    <source>
        <strain evidence="7">I3M17_2</strain>
    </source>
</reference>
<feature type="domain" description="Sodium/calcium exchanger membrane region" evidence="6">
    <location>
        <begin position="12"/>
        <end position="150"/>
    </location>
</feature>
<keyword evidence="4 5" id="KW-0472">Membrane</keyword>
<dbReference type="PANTHER" id="PTHR10846">
    <property type="entry name" value="SODIUM/POTASSIUM/CALCIUM EXCHANGER"/>
    <property type="match status" value="1"/>
</dbReference>
<feature type="transmembrane region" description="Helical" evidence="5">
    <location>
        <begin position="112"/>
        <end position="130"/>
    </location>
</feature>
<feature type="transmembrane region" description="Helical" evidence="5">
    <location>
        <begin position="136"/>
        <end position="153"/>
    </location>
</feature>
<dbReference type="NCBIfam" id="TIGR00367">
    <property type="entry name" value="calcium/sodium antiporter"/>
    <property type="match status" value="1"/>
</dbReference>
<protein>
    <submittedName>
        <fullName evidence="7">Calcium/sodium antiporter</fullName>
    </submittedName>
</protein>
<dbReference type="Proteomes" id="UP001169760">
    <property type="component" value="Unassembled WGS sequence"/>
</dbReference>
<feature type="domain" description="Sodium/calcium exchanger membrane region" evidence="6">
    <location>
        <begin position="178"/>
        <end position="328"/>
    </location>
</feature>
<dbReference type="GO" id="GO:0005262">
    <property type="term" value="F:calcium channel activity"/>
    <property type="evidence" value="ECO:0007669"/>
    <property type="project" value="TreeGrafter"/>
</dbReference>
<organism evidence="7 8">
    <name type="scientific">Saccharophagus degradans</name>
    <dbReference type="NCBI Taxonomy" id="86304"/>
    <lineage>
        <taxon>Bacteria</taxon>
        <taxon>Pseudomonadati</taxon>
        <taxon>Pseudomonadota</taxon>
        <taxon>Gammaproteobacteria</taxon>
        <taxon>Cellvibrionales</taxon>
        <taxon>Cellvibrionaceae</taxon>
        <taxon>Saccharophagus</taxon>
    </lineage>
</organism>
<dbReference type="GO" id="GO:0005886">
    <property type="term" value="C:plasma membrane"/>
    <property type="evidence" value="ECO:0007669"/>
    <property type="project" value="TreeGrafter"/>
</dbReference>
<feature type="transmembrane region" description="Helical" evidence="5">
    <location>
        <begin position="76"/>
        <end position="100"/>
    </location>
</feature>
<dbReference type="PANTHER" id="PTHR10846:SF8">
    <property type="entry name" value="INNER MEMBRANE PROTEIN YRBG"/>
    <property type="match status" value="1"/>
</dbReference>
<dbReference type="InterPro" id="IPR044880">
    <property type="entry name" value="NCX_ion-bd_dom_sf"/>
</dbReference>
<feature type="transmembrane region" description="Helical" evidence="5">
    <location>
        <begin position="206"/>
        <end position="230"/>
    </location>
</feature>
<gene>
    <name evidence="7" type="ORF">Q4521_03130</name>
</gene>
<evidence type="ECO:0000256" key="4">
    <source>
        <dbReference type="ARBA" id="ARBA00023136"/>
    </source>
</evidence>
<dbReference type="RefSeq" id="WP_303490911.1">
    <property type="nucleotide sequence ID" value="NZ_JAUOPB010000002.1"/>
</dbReference>
<evidence type="ECO:0000256" key="3">
    <source>
        <dbReference type="ARBA" id="ARBA00022989"/>
    </source>
</evidence>
<feature type="transmembrane region" description="Helical" evidence="5">
    <location>
        <begin position="6"/>
        <end position="24"/>
    </location>
</feature>
<dbReference type="Gene3D" id="1.20.1420.30">
    <property type="entry name" value="NCX, central ion-binding region"/>
    <property type="match status" value="2"/>
</dbReference>
<evidence type="ECO:0000259" key="6">
    <source>
        <dbReference type="Pfam" id="PF01699"/>
    </source>
</evidence>
<accession>A0AAW7X1V9</accession>
<comment type="subcellular location">
    <subcellularLocation>
        <location evidence="1">Membrane</location>
        <topology evidence="1">Multi-pass membrane protein</topology>
    </subcellularLocation>
</comment>
<comment type="caution">
    <text evidence="7">The sequence shown here is derived from an EMBL/GenBank/DDBJ whole genome shotgun (WGS) entry which is preliminary data.</text>
</comment>
<feature type="transmembrane region" description="Helical" evidence="5">
    <location>
        <begin position="178"/>
        <end position="200"/>
    </location>
</feature>
<feature type="transmembrane region" description="Helical" evidence="5">
    <location>
        <begin position="242"/>
        <end position="267"/>
    </location>
</feature>
<dbReference type="EMBL" id="JAUOPB010000002">
    <property type="protein sequence ID" value="MDO6421457.1"/>
    <property type="molecule type" value="Genomic_DNA"/>
</dbReference>
<dbReference type="InterPro" id="IPR004481">
    <property type="entry name" value="K/Na/Ca-exchanger"/>
</dbReference>
<evidence type="ECO:0000313" key="8">
    <source>
        <dbReference type="Proteomes" id="UP001169760"/>
    </source>
</evidence>
<evidence type="ECO:0000313" key="7">
    <source>
        <dbReference type="EMBL" id="MDO6421457.1"/>
    </source>
</evidence>
<evidence type="ECO:0000256" key="5">
    <source>
        <dbReference type="SAM" id="Phobius"/>
    </source>
</evidence>
<feature type="transmembrane region" description="Helical" evidence="5">
    <location>
        <begin position="279"/>
        <end position="299"/>
    </location>
</feature>
<dbReference type="AlphaFoldDB" id="A0AAW7X1V9"/>
<dbReference type="InterPro" id="IPR004837">
    <property type="entry name" value="NaCa_Exmemb"/>
</dbReference>
<evidence type="ECO:0000256" key="1">
    <source>
        <dbReference type="ARBA" id="ARBA00004141"/>
    </source>
</evidence>
<proteinExistence type="predicted"/>
<evidence type="ECO:0000256" key="2">
    <source>
        <dbReference type="ARBA" id="ARBA00022692"/>
    </source>
</evidence>
<dbReference type="Pfam" id="PF01699">
    <property type="entry name" value="Na_Ca_ex"/>
    <property type="match status" value="2"/>
</dbReference>
<keyword evidence="2 5" id="KW-0812">Transmembrane</keyword>
<sequence>MLDTIPPIALAAIAILIGFGGLVWSADRFVAGSAAIAKSFGVAPLVIGLTIVSFGTSAPEVMVSISASLKDAGDLAIGNALGSNIANIGLVLGATLLIAAIPVQKHIFRHELPVLLLVTVISGALLYGGVLSPWEGWLLLALLPVLMFYLVRAKQKELSPAEIDQEQEDIPEMPRPRAILWFAIGLIALMISSEILVWGAKTTAEYFSVSPLIIGLTVIAVGTSLPELAASVMSALKGHHDIALGNIIGSNIFNLLAVMAVPGIISPPIMEAAVFNRDYMTMLAITLIITAAIAIVLLRKNSKGTTQLGKGTGFVLLGCYVAYYAYLFYTN</sequence>
<keyword evidence="3 5" id="KW-1133">Transmembrane helix</keyword>
<feature type="transmembrane region" description="Helical" evidence="5">
    <location>
        <begin position="36"/>
        <end position="56"/>
    </location>
</feature>